<dbReference type="SMART" id="SM00903">
    <property type="entry name" value="Flavin_Reduct"/>
    <property type="match status" value="1"/>
</dbReference>
<dbReference type="Proteomes" id="UP000440965">
    <property type="component" value="Unassembled WGS sequence"/>
</dbReference>
<organism evidence="5 6">
    <name type="scientific">Pseudomonas monteilii</name>
    <dbReference type="NCBI Taxonomy" id="76759"/>
    <lineage>
        <taxon>Bacteria</taxon>
        <taxon>Pseudomonadati</taxon>
        <taxon>Pseudomonadota</taxon>
        <taxon>Gammaproteobacteria</taxon>
        <taxon>Pseudomonadales</taxon>
        <taxon>Pseudomonadaceae</taxon>
        <taxon>Pseudomonas</taxon>
    </lineage>
</organism>
<comment type="similarity">
    <text evidence="3">Belongs to the flavoredoxin family.</text>
</comment>
<dbReference type="RefSeq" id="WP_156867342.1">
    <property type="nucleotide sequence ID" value="NZ_JACGDB010000008.1"/>
</dbReference>
<dbReference type="GO" id="GO:0016646">
    <property type="term" value="F:oxidoreductase activity, acting on the CH-NH group of donors, NAD or NADP as acceptor"/>
    <property type="evidence" value="ECO:0007669"/>
    <property type="project" value="UniProtKB-ARBA"/>
</dbReference>
<evidence type="ECO:0000313" key="5">
    <source>
        <dbReference type="EMBL" id="MVF49836.1"/>
    </source>
</evidence>
<dbReference type="InterPro" id="IPR012349">
    <property type="entry name" value="Split_barrel_FMN-bd"/>
</dbReference>
<evidence type="ECO:0000256" key="1">
    <source>
        <dbReference type="ARBA" id="ARBA00001917"/>
    </source>
</evidence>
<dbReference type="EMBL" id="WEIK01000008">
    <property type="protein sequence ID" value="MVF49836.1"/>
    <property type="molecule type" value="Genomic_DNA"/>
</dbReference>
<feature type="domain" description="Flavin reductase like" evidence="4">
    <location>
        <begin position="18"/>
        <end position="152"/>
    </location>
</feature>
<evidence type="ECO:0000259" key="4">
    <source>
        <dbReference type="SMART" id="SM00903"/>
    </source>
</evidence>
<keyword evidence="2" id="KW-0285">Flavoprotein</keyword>
<dbReference type="Gene3D" id="2.30.110.10">
    <property type="entry name" value="Electron Transport, Fmn-binding Protein, Chain A"/>
    <property type="match status" value="1"/>
</dbReference>
<evidence type="ECO:0000256" key="2">
    <source>
        <dbReference type="ARBA" id="ARBA00022630"/>
    </source>
</evidence>
<dbReference type="InterPro" id="IPR002563">
    <property type="entry name" value="Flavin_Rdtase-like_dom"/>
</dbReference>
<comment type="cofactor">
    <cofactor evidence="1">
        <name>FMN</name>
        <dbReference type="ChEBI" id="CHEBI:58210"/>
    </cofactor>
</comment>
<evidence type="ECO:0000313" key="6">
    <source>
        <dbReference type="Proteomes" id="UP000440965"/>
    </source>
</evidence>
<accession>A0A7W2QQI5</accession>
<dbReference type="SUPFAM" id="SSF50475">
    <property type="entry name" value="FMN-binding split barrel"/>
    <property type="match status" value="1"/>
</dbReference>
<protein>
    <submittedName>
        <fullName evidence="5">Flavin reductase family protein</fullName>
    </submittedName>
</protein>
<evidence type="ECO:0000256" key="3">
    <source>
        <dbReference type="ARBA" id="ARBA00038054"/>
    </source>
</evidence>
<dbReference type="PANTHER" id="PTHR43567:SF1">
    <property type="entry name" value="FLAVOREDOXIN"/>
    <property type="match status" value="1"/>
</dbReference>
<sequence>MLELKRNKFRSFYQPSKLLLGVLPGEGDRECNIIALCFTMTCSYDPPMIAVSIEKKNYSYDLIRVASNFVLAVPGESIAQQAMSCGLLSGRDVDKFKECGLTKQSLHYGHVPGIAEAIANIELSVESQVDTGDHITVIGRVLGYYVNPQNIEKNLLAVGPNSQGYKLLVRKGLHRIAVVEGGHEDYLKEFKVNRLFHDILF</sequence>
<proteinExistence type="inferred from homology"/>
<dbReference type="GO" id="GO:0010181">
    <property type="term" value="F:FMN binding"/>
    <property type="evidence" value="ECO:0007669"/>
    <property type="project" value="InterPro"/>
</dbReference>
<reference evidence="5 6" key="1">
    <citation type="submission" date="2019-10" db="EMBL/GenBank/DDBJ databases">
        <title>XDR Pseudomonas monteilii producing IMP-16 from LCR.</title>
        <authorList>
            <person name="Ballaben A."/>
            <person name="Doi Y."/>
        </authorList>
    </citation>
    <scope>NUCLEOTIDE SEQUENCE [LARGE SCALE GENOMIC DNA]</scope>
    <source>
        <strain evidence="5 6">597/14</strain>
    </source>
</reference>
<comment type="caution">
    <text evidence="5">The sequence shown here is derived from an EMBL/GenBank/DDBJ whole genome shotgun (WGS) entry which is preliminary data.</text>
</comment>
<gene>
    <name evidence="5" type="ORF">F9Z43_11000</name>
</gene>
<dbReference type="InterPro" id="IPR052174">
    <property type="entry name" value="Flavoredoxin"/>
</dbReference>
<name>A0A7W2QQI5_9PSED</name>
<dbReference type="AlphaFoldDB" id="A0A7W2QQI5"/>
<dbReference type="Pfam" id="PF01613">
    <property type="entry name" value="Flavin_Reduct"/>
    <property type="match status" value="1"/>
</dbReference>
<dbReference type="PANTHER" id="PTHR43567">
    <property type="entry name" value="FLAVOREDOXIN-RELATED-RELATED"/>
    <property type="match status" value="1"/>
</dbReference>